<accession>A0A182S256</accession>
<organism evidence="1">
    <name type="scientific">Anopheles funestus</name>
    <name type="common">African malaria mosquito</name>
    <dbReference type="NCBI Taxonomy" id="62324"/>
    <lineage>
        <taxon>Eukaryota</taxon>
        <taxon>Metazoa</taxon>
        <taxon>Ecdysozoa</taxon>
        <taxon>Arthropoda</taxon>
        <taxon>Hexapoda</taxon>
        <taxon>Insecta</taxon>
        <taxon>Pterygota</taxon>
        <taxon>Neoptera</taxon>
        <taxon>Endopterygota</taxon>
        <taxon>Diptera</taxon>
        <taxon>Nematocera</taxon>
        <taxon>Culicoidea</taxon>
        <taxon>Culicidae</taxon>
        <taxon>Anophelinae</taxon>
        <taxon>Anopheles</taxon>
    </lineage>
</organism>
<proteinExistence type="predicted"/>
<name>A0A182S256_ANOFN</name>
<reference evidence="1" key="1">
    <citation type="submission" date="2020-05" db="UniProtKB">
        <authorList>
            <consortium name="EnsemblMetazoa"/>
        </authorList>
    </citation>
    <scope>IDENTIFICATION</scope>
    <source>
        <strain evidence="1">FUMOZ</strain>
    </source>
</reference>
<dbReference type="VEuPathDB" id="VectorBase:AFUN014540"/>
<dbReference type="AlphaFoldDB" id="A0A182S256"/>
<dbReference type="EnsemblMetazoa" id="AFUN014540-RA">
    <property type="protein sequence ID" value="AFUN014540-PA"/>
    <property type="gene ID" value="AFUN014540"/>
</dbReference>
<protein>
    <submittedName>
        <fullName evidence="1">Uncharacterized protein</fullName>
    </submittedName>
</protein>
<sequence length="69" mass="8122">MSCCTSCWRSCFYRGHRGFDHSSQKALVLKKSRHYIIHCKTTPRNQKAFHFADQFPSMCGDVHTYARDH</sequence>
<evidence type="ECO:0000313" key="1">
    <source>
        <dbReference type="EnsemblMetazoa" id="AFUN014540-PA"/>
    </source>
</evidence>